<dbReference type="AlphaFoldDB" id="A0A2R4XJV9"/>
<dbReference type="KEGG" id="boz:DBV39_10610"/>
<keyword evidence="1" id="KW-0472">Membrane</keyword>
<organism evidence="2 3">
    <name type="scientific">Orrella marina</name>
    <dbReference type="NCBI Taxonomy" id="2163011"/>
    <lineage>
        <taxon>Bacteria</taxon>
        <taxon>Pseudomonadati</taxon>
        <taxon>Pseudomonadota</taxon>
        <taxon>Betaproteobacteria</taxon>
        <taxon>Burkholderiales</taxon>
        <taxon>Alcaligenaceae</taxon>
        <taxon>Orrella</taxon>
    </lineage>
</organism>
<sequence length="103" mass="11374">MNRIYLIGVLIGSLEVMLVTFLTSMAYFHASWWGLGLLAYFLYCFAIGATLKPVMVLAVTGAILTLAYVRYGLLGAIGLYALILFIVEFIPALRQHLKSSNNP</sequence>
<proteinExistence type="predicted"/>
<protein>
    <submittedName>
        <fullName evidence="2">Uncharacterized protein</fullName>
    </submittedName>
</protein>
<feature type="transmembrane region" description="Helical" evidence="1">
    <location>
        <begin position="6"/>
        <end position="28"/>
    </location>
</feature>
<keyword evidence="1" id="KW-1133">Transmembrane helix</keyword>
<feature type="transmembrane region" description="Helical" evidence="1">
    <location>
        <begin position="73"/>
        <end position="93"/>
    </location>
</feature>
<dbReference type="RefSeq" id="WP_108621506.1">
    <property type="nucleotide sequence ID" value="NZ_CP028901.1"/>
</dbReference>
<evidence type="ECO:0000313" key="2">
    <source>
        <dbReference type="EMBL" id="AWB34090.1"/>
    </source>
</evidence>
<evidence type="ECO:0000256" key="1">
    <source>
        <dbReference type="SAM" id="Phobius"/>
    </source>
</evidence>
<evidence type="ECO:0000313" key="3">
    <source>
        <dbReference type="Proteomes" id="UP000244571"/>
    </source>
</evidence>
<dbReference type="Proteomes" id="UP000244571">
    <property type="component" value="Chromosome"/>
</dbReference>
<name>A0A2R4XJV9_9BURK</name>
<keyword evidence="1" id="KW-0812">Transmembrane</keyword>
<dbReference type="EMBL" id="CP028901">
    <property type="protein sequence ID" value="AWB34090.1"/>
    <property type="molecule type" value="Genomic_DNA"/>
</dbReference>
<keyword evidence="3" id="KW-1185">Reference proteome</keyword>
<reference evidence="2 3" key="1">
    <citation type="submission" date="2018-04" db="EMBL/GenBank/DDBJ databases">
        <title>Bordetella sp. HZ20 isolated from seawater.</title>
        <authorList>
            <person name="Sun C."/>
        </authorList>
    </citation>
    <scope>NUCLEOTIDE SEQUENCE [LARGE SCALE GENOMIC DNA]</scope>
    <source>
        <strain evidence="2 3">HZ20</strain>
    </source>
</reference>
<gene>
    <name evidence="2" type="ORF">DBV39_10610</name>
</gene>
<feature type="transmembrane region" description="Helical" evidence="1">
    <location>
        <begin position="40"/>
        <end position="67"/>
    </location>
</feature>
<accession>A0A2R4XJV9</accession>